<dbReference type="Gene3D" id="3.40.50.300">
    <property type="entry name" value="P-loop containing nucleotide triphosphate hydrolases"/>
    <property type="match status" value="1"/>
</dbReference>
<keyword evidence="2" id="KW-0813">Transport</keyword>
<dbReference type="InterPro" id="IPR050352">
    <property type="entry name" value="ABCG_transporters"/>
</dbReference>
<protein>
    <submittedName>
        <fullName evidence="8">ABCG2</fullName>
    </submittedName>
</protein>
<keyword evidence="9" id="KW-1185">Reference proteome</keyword>
<organism evidence="8 9">
    <name type="scientific">Bugula neritina</name>
    <name type="common">Brown bryozoan</name>
    <name type="synonym">Sertularia neritina</name>
    <dbReference type="NCBI Taxonomy" id="10212"/>
    <lineage>
        <taxon>Eukaryota</taxon>
        <taxon>Metazoa</taxon>
        <taxon>Spiralia</taxon>
        <taxon>Lophotrochozoa</taxon>
        <taxon>Bryozoa</taxon>
        <taxon>Gymnolaemata</taxon>
        <taxon>Cheilostomatida</taxon>
        <taxon>Flustrina</taxon>
        <taxon>Buguloidea</taxon>
        <taxon>Bugulidae</taxon>
        <taxon>Bugula</taxon>
    </lineage>
</organism>
<evidence type="ECO:0000256" key="2">
    <source>
        <dbReference type="ARBA" id="ARBA00022448"/>
    </source>
</evidence>
<keyword evidence="3 6" id="KW-0812">Transmembrane</keyword>
<dbReference type="Pfam" id="PF19055">
    <property type="entry name" value="ABC2_membrane_7"/>
    <property type="match status" value="1"/>
</dbReference>
<accession>A0A7J7J965</accession>
<proteinExistence type="predicted"/>
<evidence type="ECO:0000313" key="8">
    <source>
        <dbReference type="EMBL" id="KAF6022575.1"/>
    </source>
</evidence>
<evidence type="ECO:0000259" key="7">
    <source>
        <dbReference type="Pfam" id="PF19055"/>
    </source>
</evidence>
<keyword evidence="5 6" id="KW-0472">Membrane</keyword>
<evidence type="ECO:0000256" key="4">
    <source>
        <dbReference type="ARBA" id="ARBA00022989"/>
    </source>
</evidence>
<dbReference type="InterPro" id="IPR027417">
    <property type="entry name" value="P-loop_NTPase"/>
</dbReference>
<dbReference type="InterPro" id="IPR043926">
    <property type="entry name" value="ABCG_dom"/>
</dbReference>
<dbReference type="OrthoDB" id="66620at2759"/>
<dbReference type="GO" id="GO:0005886">
    <property type="term" value="C:plasma membrane"/>
    <property type="evidence" value="ECO:0007669"/>
    <property type="project" value="TreeGrafter"/>
</dbReference>
<comment type="subcellular location">
    <subcellularLocation>
        <location evidence="1">Membrane</location>
        <topology evidence="1">Multi-pass membrane protein</topology>
    </subcellularLocation>
</comment>
<feature type="domain" description="ABC transporter family G" evidence="7">
    <location>
        <begin position="164"/>
        <end position="235"/>
    </location>
</feature>
<comment type="caution">
    <text evidence="8">The sequence shown here is derived from an EMBL/GenBank/DDBJ whole genome shotgun (WGS) entry which is preliminary data.</text>
</comment>
<evidence type="ECO:0000256" key="5">
    <source>
        <dbReference type="ARBA" id="ARBA00023136"/>
    </source>
</evidence>
<name>A0A7J7J965_BUGNE</name>
<dbReference type="GO" id="GO:0140359">
    <property type="term" value="F:ABC-type transporter activity"/>
    <property type="evidence" value="ECO:0007669"/>
    <property type="project" value="InterPro"/>
</dbReference>
<reference evidence="8" key="1">
    <citation type="submission" date="2020-06" db="EMBL/GenBank/DDBJ databases">
        <title>Draft genome of Bugula neritina, a colonial animal packing powerful symbionts and potential medicines.</title>
        <authorList>
            <person name="Rayko M."/>
        </authorList>
    </citation>
    <scope>NUCLEOTIDE SEQUENCE [LARGE SCALE GENOMIC DNA]</scope>
    <source>
        <strain evidence="8">Kwan_BN1</strain>
    </source>
</reference>
<dbReference type="SUPFAM" id="SSF52540">
    <property type="entry name" value="P-loop containing nucleoside triphosphate hydrolases"/>
    <property type="match status" value="1"/>
</dbReference>
<evidence type="ECO:0000313" key="9">
    <source>
        <dbReference type="Proteomes" id="UP000593567"/>
    </source>
</evidence>
<dbReference type="Proteomes" id="UP000593567">
    <property type="component" value="Unassembled WGS sequence"/>
</dbReference>
<gene>
    <name evidence="8" type="ORF">EB796_019115</name>
</gene>
<sequence>MGVVLNRFTEICLSTGDVTSHSRYQGSVVSFHNLFYEVMVGAGCCKKAPKEIIKDVRLLDILAARKDPHGLCGKVLINGRPQPANFRLMSGYVVQDDVVMGTLSIRENLRFSADLRLPKGFDSDDKEAKVKKVLHELSLASKQYRITVYCRLAELGSTIIFSIHQPRYSIFKLCDSLCLLGNGETIYHGPADQAIDFFASLGYEIEEHDNPPDFFLDVILGNVESSRPDIVALNSEEATEALPDAVAVVVDTAERDAKKTQRIASNLAKQFSSSEWGIRMQEELKPYEDGYNTSGEHLPSKEELSSLTYHSNPCVQFGVVCKRTFKNLIRNPRTSFLQVVTLSFFALITGAIYFQTPKDCESGVQNR</sequence>
<dbReference type="AlphaFoldDB" id="A0A7J7J965"/>
<dbReference type="PANTHER" id="PTHR48041">
    <property type="entry name" value="ABC TRANSPORTER G FAMILY MEMBER 28"/>
    <property type="match status" value="1"/>
</dbReference>
<evidence type="ECO:0000256" key="3">
    <source>
        <dbReference type="ARBA" id="ARBA00022692"/>
    </source>
</evidence>
<feature type="transmembrane region" description="Helical" evidence="6">
    <location>
        <begin position="336"/>
        <end position="354"/>
    </location>
</feature>
<dbReference type="PANTHER" id="PTHR48041:SF116">
    <property type="entry name" value="PROTEIN BROWN"/>
    <property type="match status" value="1"/>
</dbReference>
<evidence type="ECO:0000256" key="6">
    <source>
        <dbReference type="SAM" id="Phobius"/>
    </source>
</evidence>
<keyword evidence="4 6" id="KW-1133">Transmembrane helix</keyword>
<dbReference type="EMBL" id="VXIV02002834">
    <property type="protein sequence ID" value="KAF6022575.1"/>
    <property type="molecule type" value="Genomic_DNA"/>
</dbReference>
<evidence type="ECO:0000256" key="1">
    <source>
        <dbReference type="ARBA" id="ARBA00004141"/>
    </source>
</evidence>